<evidence type="ECO:0000313" key="4">
    <source>
        <dbReference type="EMBL" id="CAK0847219.1"/>
    </source>
</evidence>
<feature type="transmembrane region" description="Helical" evidence="2">
    <location>
        <begin position="630"/>
        <end position="651"/>
    </location>
</feature>
<feature type="transmembrane region" description="Helical" evidence="2">
    <location>
        <begin position="323"/>
        <end position="346"/>
    </location>
</feature>
<comment type="caution">
    <text evidence="4">The sequence shown here is derived from an EMBL/GenBank/DDBJ whole genome shotgun (WGS) entry which is preliminary data.</text>
</comment>
<evidence type="ECO:0000256" key="1">
    <source>
        <dbReference type="SAM" id="MobiDB-lite"/>
    </source>
</evidence>
<keyword evidence="3" id="KW-0732">Signal</keyword>
<feature type="transmembrane region" description="Helical" evidence="2">
    <location>
        <begin position="182"/>
        <end position="202"/>
    </location>
</feature>
<feature type="transmembrane region" description="Helical" evidence="2">
    <location>
        <begin position="549"/>
        <end position="568"/>
    </location>
</feature>
<evidence type="ECO:0000256" key="3">
    <source>
        <dbReference type="SAM" id="SignalP"/>
    </source>
</evidence>
<evidence type="ECO:0000256" key="2">
    <source>
        <dbReference type="SAM" id="Phobius"/>
    </source>
</evidence>
<reference evidence="4" key="1">
    <citation type="submission" date="2023-10" db="EMBL/GenBank/DDBJ databases">
        <authorList>
            <person name="Chen Y."/>
            <person name="Shah S."/>
            <person name="Dougan E. K."/>
            <person name="Thang M."/>
            <person name="Chan C."/>
        </authorList>
    </citation>
    <scope>NUCLEOTIDE SEQUENCE [LARGE SCALE GENOMIC DNA]</scope>
</reference>
<feature type="transmembrane region" description="Helical" evidence="2">
    <location>
        <begin position="808"/>
        <end position="828"/>
    </location>
</feature>
<protein>
    <recommendedName>
        <fullName evidence="6">CSC1/OSCA1-like cytosolic domain-containing protein</fullName>
    </recommendedName>
</protein>
<sequence>MVINVVSAHVPFRLLALCEFLSVASAALLTTQHTLMPRSSNRSFATASFLTVRKPPRVFRGGFGTNETDDDRDSRMVTQKCDETVVVDSSSEKNAICPEDCPYYVQDKTDDRHCSFRCVPADQCTKYNPKATVADSYAGACRYPTANFCREYDTSGQDRCAVCKRLFTLDEHGQCHFTYYQLLYALLVILAAAVVLLLVIVVNMGCREKTNPNGLNDGLHFRTAQKLRQRRGPGGQREQWPLTTNLMTTPVAGPGMTLHFNFQMAIIVWALAVAVVWVLISYIQDPVLGRLPDLMRLGTRRFGMPRENCIMVAWGYETQMRLMWIKIAFLVFVYVFSFALAIYHGVRQLRLFEQMDRDNTTMTDFAVLLSGLPLLSGAESPEKLIAQAVQDATGQEVVGVSVAWDFLEDEEKVMKEAKELVYEIDYGRKTRDELTVSDVQLGGWKKAVFDLEKHYLTDAEQGAEEKDGPQPGGSKAERMKAFLDELGTTEFAFVVFTTEACRNDAVQRTNGSFNFRGNTVRMEATRAEPDTVQWQNFGHSDTWSIVRRLALGFSYILLGLLVWTVVFYGPYTWSIFNFNYENGNEPGFVYGFAFSMVVVVGNAIMYEICGRVADMVGFHYRDNREACYMILYTIACTFNVLLDLVTTYYMVFEISKGLGFRTYHGEKLSDIDSFPDQFETYSMQRLLGENTYDYAFPSTMLIPFLIEPFVTIYVPLKLGVLLVRSHPELVGGSAEEWLAAMPMDMGRYADILLDVVLAVLVLYFPGGWTWQLYFALVGCHLLIYAFDHWKVLRNIPACTYASMDVDRCSQIMLAPCVGVIASCLVFKANCQGHGFCLEGYALPLVCIAAFALHCVVHVLLLVHFVPTFSKDIVGADAETCTYRECASSIASSWFTANPVHCLRSKYTFEDTPACTYFMPGKEHCQEVNEKIGVFFSTSPVEMEDYDDSSPFAQVSDALKRGASRLLSKSPRETVPEDTAPPK</sequence>
<proteinExistence type="predicted"/>
<gene>
    <name evidence="4" type="ORF">PCOR1329_LOCUS40495</name>
</gene>
<feature type="transmembrane region" description="Helical" evidence="2">
    <location>
        <begin position="694"/>
        <end position="716"/>
    </location>
</feature>
<keyword evidence="2" id="KW-0812">Transmembrane</keyword>
<name>A0ABN9TMW1_9DINO</name>
<evidence type="ECO:0008006" key="6">
    <source>
        <dbReference type="Google" id="ProtNLM"/>
    </source>
</evidence>
<organism evidence="4 5">
    <name type="scientific">Prorocentrum cordatum</name>
    <dbReference type="NCBI Taxonomy" id="2364126"/>
    <lineage>
        <taxon>Eukaryota</taxon>
        <taxon>Sar</taxon>
        <taxon>Alveolata</taxon>
        <taxon>Dinophyceae</taxon>
        <taxon>Prorocentrales</taxon>
        <taxon>Prorocentraceae</taxon>
        <taxon>Prorocentrum</taxon>
    </lineage>
</organism>
<feature type="transmembrane region" description="Helical" evidence="2">
    <location>
        <begin position="264"/>
        <end position="283"/>
    </location>
</feature>
<dbReference type="Proteomes" id="UP001189429">
    <property type="component" value="Unassembled WGS sequence"/>
</dbReference>
<feature type="chain" id="PRO_5046655637" description="CSC1/OSCA1-like cytosolic domain-containing protein" evidence="3">
    <location>
        <begin position="27"/>
        <end position="982"/>
    </location>
</feature>
<feature type="transmembrane region" description="Helical" evidence="2">
    <location>
        <begin position="588"/>
        <end position="609"/>
    </location>
</feature>
<keyword evidence="2" id="KW-1133">Transmembrane helix</keyword>
<keyword evidence="2" id="KW-0472">Membrane</keyword>
<keyword evidence="5" id="KW-1185">Reference proteome</keyword>
<accession>A0ABN9TMW1</accession>
<dbReference type="EMBL" id="CAUYUJ010014883">
    <property type="protein sequence ID" value="CAK0847219.1"/>
    <property type="molecule type" value="Genomic_DNA"/>
</dbReference>
<evidence type="ECO:0000313" key="5">
    <source>
        <dbReference type="Proteomes" id="UP001189429"/>
    </source>
</evidence>
<feature type="region of interest" description="Disordered" evidence="1">
    <location>
        <begin position="963"/>
        <end position="982"/>
    </location>
</feature>
<feature type="signal peptide" evidence="3">
    <location>
        <begin position="1"/>
        <end position="26"/>
    </location>
</feature>
<feature type="transmembrane region" description="Helical" evidence="2">
    <location>
        <begin position="840"/>
        <end position="862"/>
    </location>
</feature>